<keyword evidence="2" id="KW-1185">Reference proteome</keyword>
<comment type="caution">
    <text evidence="1">The sequence shown here is derived from an EMBL/GenBank/DDBJ whole genome shotgun (WGS) entry which is preliminary data.</text>
</comment>
<proteinExistence type="predicted"/>
<dbReference type="EMBL" id="OCTY01000002">
    <property type="protein sequence ID" value="SOJ53965.1"/>
    <property type="molecule type" value="Genomic_DNA"/>
</dbReference>
<dbReference type="Proteomes" id="UP000554965">
    <property type="component" value="Unassembled WGS sequence"/>
</dbReference>
<evidence type="ECO:0000313" key="2">
    <source>
        <dbReference type="Proteomes" id="UP000554965"/>
    </source>
</evidence>
<name>A0A7Z7II82_9MYCO</name>
<dbReference type="RefSeq" id="WP_186242098.1">
    <property type="nucleotide sequence ID" value="NZ_OCTY01000002.1"/>
</dbReference>
<protein>
    <submittedName>
        <fullName evidence="1">Uncharacterized protein</fullName>
    </submittedName>
</protein>
<organism evidence="1 2">
    <name type="scientific">Mycobacterium simulans</name>
    <dbReference type="NCBI Taxonomy" id="627089"/>
    <lineage>
        <taxon>Bacteria</taxon>
        <taxon>Bacillati</taxon>
        <taxon>Actinomycetota</taxon>
        <taxon>Actinomycetes</taxon>
        <taxon>Mycobacteriales</taxon>
        <taxon>Mycobacteriaceae</taxon>
        <taxon>Mycobacterium</taxon>
    </lineage>
</organism>
<accession>A0A7Z7II82</accession>
<reference evidence="1 2" key="1">
    <citation type="submission" date="2017-10" db="EMBL/GenBank/DDBJ databases">
        <authorList>
            <consortium name="Urmite Genomes"/>
        </authorList>
    </citation>
    <scope>NUCLEOTIDE SEQUENCE [LARGE SCALE GENOMIC DNA]</scope>
    <source>
        <strain evidence="1 2">FB-527</strain>
    </source>
</reference>
<gene>
    <name evidence="1" type="ORF">MSIMFB_01464</name>
</gene>
<dbReference type="AlphaFoldDB" id="A0A7Z7II82"/>
<sequence length="92" mass="10025">MAAGIERARLWRGLVTSSIGLAHFAMPQRFEPLNVTLGFAGNTRRHVYINGAIETAIGLTMIHPATRRLTLVAGLGYTGYLAANFLRAKRAD</sequence>
<evidence type="ECO:0000313" key="1">
    <source>
        <dbReference type="EMBL" id="SOJ53965.1"/>
    </source>
</evidence>